<evidence type="ECO:0000259" key="4">
    <source>
        <dbReference type="PROSITE" id="PS50893"/>
    </source>
</evidence>
<name>A0A511N1Y9_DEIC1</name>
<dbReference type="Proteomes" id="UP000321306">
    <property type="component" value="Unassembled WGS sequence"/>
</dbReference>
<dbReference type="InterPro" id="IPR050763">
    <property type="entry name" value="ABC_transporter_ATP-binding"/>
</dbReference>
<evidence type="ECO:0000313" key="6">
    <source>
        <dbReference type="Proteomes" id="UP000321306"/>
    </source>
</evidence>
<dbReference type="EMBL" id="BJXB01000010">
    <property type="protein sequence ID" value="GEM46870.1"/>
    <property type="molecule type" value="Genomic_DNA"/>
</dbReference>
<organism evidence="5 6">
    <name type="scientific">Deinococcus cellulosilyticus (strain DSM 18568 / NBRC 106333 / KACC 11606 / 5516J-15)</name>
    <dbReference type="NCBI Taxonomy" id="1223518"/>
    <lineage>
        <taxon>Bacteria</taxon>
        <taxon>Thermotogati</taxon>
        <taxon>Deinococcota</taxon>
        <taxon>Deinococci</taxon>
        <taxon>Deinococcales</taxon>
        <taxon>Deinococcaceae</taxon>
        <taxon>Deinococcus</taxon>
    </lineage>
</organism>
<gene>
    <name evidence="5" type="ORF">DC3_25050</name>
</gene>
<dbReference type="AlphaFoldDB" id="A0A511N1Y9"/>
<keyword evidence="3" id="KW-0067">ATP-binding</keyword>
<dbReference type="Gene3D" id="3.40.50.300">
    <property type="entry name" value="P-loop containing nucleotide triphosphate hydrolases"/>
    <property type="match status" value="1"/>
</dbReference>
<feature type="domain" description="ABC transporter" evidence="4">
    <location>
        <begin position="23"/>
        <end position="219"/>
    </location>
</feature>
<keyword evidence="6" id="KW-1185">Reference proteome</keyword>
<dbReference type="PANTHER" id="PTHR42711:SF17">
    <property type="entry name" value="ABC TRANSPORTER ATP-BINDING PROTEIN"/>
    <property type="match status" value="1"/>
</dbReference>
<keyword evidence="2" id="KW-0547">Nucleotide-binding</keyword>
<comment type="caution">
    <text evidence="5">The sequence shown here is derived from an EMBL/GenBank/DDBJ whole genome shotgun (WGS) entry which is preliminary data.</text>
</comment>
<keyword evidence="1" id="KW-0813">Transport</keyword>
<dbReference type="Pfam" id="PF00005">
    <property type="entry name" value="ABC_tran"/>
    <property type="match status" value="1"/>
</dbReference>
<dbReference type="GO" id="GO:0016887">
    <property type="term" value="F:ATP hydrolysis activity"/>
    <property type="evidence" value="ECO:0007669"/>
    <property type="project" value="InterPro"/>
</dbReference>
<reference evidence="5 6" key="1">
    <citation type="submission" date="2019-07" db="EMBL/GenBank/DDBJ databases">
        <title>Whole genome shotgun sequence of Deinococcus cellulosilyticus NBRC 106333.</title>
        <authorList>
            <person name="Hosoyama A."/>
            <person name="Uohara A."/>
            <person name="Ohji S."/>
            <person name="Ichikawa N."/>
        </authorList>
    </citation>
    <scope>NUCLEOTIDE SEQUENCE [LARGE SCALE GENOMIC DNA]</scope>
    <source>
        <strain evidence="5 6">NBRC 106333</strain>
    </source>
</reference>
<evidence type="ECO:0000256" key="3">
    <source>
        <dbReference type="ARBA" id="ARBA00022840"/>
    </source>
</evidence>
<dbReference type="SUPFAM" id="SSF52540">
    <property type="entry name" value="P-loop containing nucleoside triphosphate hydrolases"/>
    <property type="match status" value="1"/>
</dbReference>
<dbReference type="PROSITE" id="PS50893">
    <property type="entry name" value="ABC_TRANSPORTER_2"/>
    <property type="match status" value="1"/>
</dbReference>
<dbReference type="InterPro" id="IPR027417">
    <property type="entry name" value="P-loop_NTPase"/>
</dbReference>
<dbReference type="GO" id="GO:0005524">
    <property type="term" value="F:ATP binding"/>
    <property type="evidence" value="ECO:0007669"/>
    <property type="project" value="UniProtKB-KW"/>
</dbReference>
<dbReference type="PANTHER" id="PTHR42711">
    <property type="entry name" value="ABC TRANSPORTER ATP-BINDING PROTEIN"/>
    <property type="match status" value="1"/>
</dbReference>
<evidence type="ECO:0000256" key="1">
    <source>
        <dbReference type="ARBA" id="ARBA00022448"/>
    </source>
</evidence>
<evidence type="ECO:0000256" key="2">
    <source>
        <dbReference type="ARBA" id="ARBA00022741"/>
    </source>
</evidence>
<sequence length="220" mass="24109">MNPETHPDLPIVPPADPFRRPVLETQALCVEVEGLDLIQNLDLCVLAGESVAVVGPSGSGKTVLLQVLMGTRTAHSGKVRVLDAIPADMAYCARVGWIQQHAKLADNLSVRELMELFGSFAPQTLPVETVLEWTGLQDHADTPYGRLTPLQQQLTHLASVVGSCPELLVLDAPTGHLTLEEQEVFWLHLQQVLTPEQTLIFTTRSQVEAEKYAHRTVQLG</sequence>
<dbReference type="RefSeq" id="WP_186815993.1">
    <property type="nucleotide sequence ID" value="NZ_BJXB01000010.1"/>
</dbReference>
<evidence type="ECO:0000313" key="5">
    <source>
        <dbReference type="EMBL" id="GEM46870.1"/>
    </source>
</evidence>
<proteinExistence type="predicted"/>
<protein>
    <recommendedName>
        <fullName evidence="4">ABC transporter domain-containing protein</fullName>
    </recommendedName>
</protein>
<accession>A0A511N1Y9</accession>
<dbReference type="InterPro" id="IPR003439">
    <property type="entry name" value="ABC_transporter-like_ATP-bd"/>
</dbReference>